<dbReference type="InterPro" id="IPR009003">
    <property type="entry name" value="Peptidase_S1_PA"/>
</dbReference>
<dbReference type="InterPro" id="IPR001314">
    <property type="entry name" value="Peptidase_S1A"/>
</dbReference>
<protein>
    <submittedName>
        <fullName evidence="9">CLIP domain-containing serine protease 2-like</fullName>
    </submittedName>
</protein>
<dbReference type="Pfam" id="PF00089">
    <property type="entry name" value="Trypsin"/>
    <property type="match status" value="1"/>
</dbReference>
<dbReference type="PANTHER" id="PTHR24256">
    <property type="entry name" value="TRYPTASE-RELATED"/>
    <property type="match status" value="1"/>
</dbReference>
<keyword evidence="3" id="KW-0325">Glycoprotein</keyword>
<evidence type="ECO:0000256" key="4">
    <source>
        <dbReference type="ARBA" id="ARBA00024195"/>
    </source>
</evidence>
<accession>A0A6J2JNT8</accession>
<feature type="signal peptide" evidence="6">
    <location>
        <begin position="1"/>
        <end position="17"/>
    </location>
</feature>
<keyword evidence="8" id="KW-1185">Reference proteome</keyword>
<sequence>MKCYILAFFAFGLFVLFLNLPDEKPCGVTASWRLIHQDPWLVLLEYHREGRRTGARCGGTLVGPRHVITAAHCVRNAFFDRLTVRLGEYDTASKIDCSEGVCSDKVVRINVTEIFAHPDYVDKQNDIAVLKLEKDAPYTDFIRPVCLPTGTLSPRTLFLASGWGQQANGLYSHIKKLIPLPNWSIEDCQAMYKQTKLPDKIICAGGERGMDTCRGDSGGPLVVMKRRSELWGITSAGHVHCGSQGYPGIYTNVTMFLDWIGDVIKI</sequence>
<name>A0A6J2JNT8_BOMMA</name>
<evidence type="ECO:0000256" key="2">
    <source>
        <dbReference type="ARBA" id="ARBA00023157"/>
    </source>
</evidence>
<dbReference type="InterPro" id="IPR043504">
    <property type="entry name" value="Peptidase_S1_PA_chymotrypsin"/>
</dbReference>
<dbReference type="KEGG" id="bman:114243400"/>
<dbReference type="GO" id="GO:0006508">
    <property type="term" value="P:proteolysis"/>
    <property type="evidence" value="ECO:0007669"/>
    <property type="project" value="UniProtKB-KW"/>
</dbReference>
<keyword evidence="5" id="KW-0378">Hydrolase</keyword>
<comment type="similarity">
    <text evidence="4">Belongs to the peptidase S1 family. CLIP subfamily.</text>
</comment>
<dbReference type="PROSITE" id="PS00134">
    <property type="entry name" value="TRYPSIN_HIS"/>
    <property type="match status" value="1"/>
</dbReference>
<dbReference type="RefSeq" id="XP_028030682.1">
    <property type="nucleotide sequence ID" value="XM_028174881.1"/>
</dbReference>
<evidence type="ECO:0000256" key="1">
    <source>
        <dbReference type="ARBA" id="ARBA00022729"/>
    </source>
</evidence>
<dbReference type="AlphaFoldDB" id="A0A6J2JNT8"/>
<dbReference type="InterPro" id="IPR018114">
    <property type="entry name" value="TRYPSIN_HIS"/>
</dbReference>
<dbReference type="OrthoDB" id="10012881at2759"/>
<dbReference type="InterPro" id="IPR033116">
    <property type="entry name" value="TRYPSIN_SER"/>
</dbReference>
<dbReference type="SUPFAM" id="SSF50494">
    <property type="entry name" value="Trypsin-like serine proteases"/>
    <property type="match status" value="1"/>
</dbReference>
<keyword evidence="1 6" id="KW-0732">Signal</keyword>
<dbReference type="Gene3D" id="2.40.10.10">
    <property type="entry name" value="Trypsin-like serine proteases"/>
    <property type="match status" value="2"/>
</dbReference>
<organism evidence="8 9">
    <name type="scientific">Bombyx mandarina</name>
    <name type="common">Wild silk moth</name>
    <name type="synonym">Wild silkworm</name>
    <dbReference type="NCBI Taxonomy" id="7092"/>
    <lineage>
        <taxon>Eukaryota</taxon>
        <taxon>Metazoa</taxon>
        <taxon>Ecdysozoa</taxon>
        <taxon>Arthropoda</taxon>
        <taxon>Hexapoda</taxon>
        <taxon>Insecta</taxon>
        <taxon>Pterygota</taxon>
        <taxon>Neoptera</taxon>
        <taxon>Endopterygota</taxon>
        <taxon>Lepidoptera</taxon>
        <taxon>Glossata</taxon>
        <taxon>Ditrysia</taxon>
        <taxon>Bombycoidea</taxon>
        <taxon>Bombycidae</taxon>
        <taxon>Bombycinae</taxon>
        <taxon>Bombyx</taxon>
    </lineage>
</organism>
<dbReference type="PROSITE" id="PS00135">
    <property type="entry name" value="TRYPSIN_SER"/>
    <property type="match status" value="1"/>
</dbReference>
<dbReference type="Proteomes" id="UP000504629">
    <property type="component" value="Unplaced"/>
</dbReference>
<dbReference type="PRINTS" id="PR00722">
    <property type="entry name" value="CHYMOTRYPSIN"/>
</dbReference>
<gene>
    <name evidence="9" type="primary">LOC114243400</name>
</gene>
<evidence type="ECO:0000256" key="6">
    <source>
        <dbReference type="SAM" id="SignalP"/>
    </source>
</evidence>
<dbReference type="InterPro" id="IPR001254">
    <property type="entry name" value="Trypsin_dom"/>
</dbReference>
<feature type="domain" description="Peptidase S1" evidence="7">
    <location>
        <begin position="39"/>
        <end position="265"/>
    </location>
</feature>
<keyword evidence="5" id="KW-0720">Serine protease</keyword>
<dbReference type="PROSITE" id="PS50240">
    <property type="entry name" value="TRYPSIN_DOM"/>
    <property type="match status" value="1"/>
</dbReference>
<evidence type="ECO:0000259" key="7">
    <source>
        <dbReference type="PROSITE" id="PS50240"/>
    </source>
</evidence>
<dbReference type="GeneID" id="114243400"/>
<dbReference type="FunFam" id="2.40.10.10:FF:000028">
    <property type="entry name" value="Serine protease easter"/>
    <property type="match status" value="1"/>
</dbReference>
<dbReference type="CDD" id="cd00190">
    <property type="entry name" value="Tryp_SPc"/>
    <property type="match status" value="1"/>
</dbReference>
<dbReference type="GO" id="GO:0004252">
    <property type="term" value="F:serine-type endopeptidase activity"/>
    <property type="evidence" value="ECO:0007669"/>
    <property type="project" value="InterPro"/>
</dbReference>
<feature type="chain" id="PRO_5027024433" evidence="6">
    <location>
        <begin position="18"/>
        <end position="266"/>
    </location>
</feature>
<evidence type="ECO:0000256" key="5">
    <source>
        <dbReference type="RuleBase" id="RU363034"/>
    </source>
</evidence>
<evidence type="ECO:0000256" key="3">
    <source>
        <dbReference type="ARBA" id="ARBA00023180"/>
    </source>
</evidence>
<keyword evidence="2" id="KW-1015">Disulfide bond</keyword>
<evidence type="ECO:0000313" key="8">
    <source>
        <dbReference type="Proteomes" id="UP000504629"/>
    </source>
</evidence>
<evidence type="ECO:0000313" key="9">
    <source>
        <dbReference type="RefSeq" id="XP_028030682.1"/>
    </source>
</evidence>
<proteinExistence type="inferred from homology"/>
<keyword evidence="5" id="KW-0645">Protease</keyword>
<dbReference type="InterPro" id="IPR051487">
    <property type="entry name" value="Ser/Thr_Proteases_Immune/Dev"/>
</dbReference>
<reference evidence="9" key="1">
    <citation type="submission" date="2025-08" db="UniProtKB">
        <authorList>
            <consortium name="RefSeq"/>
        </authorList>
    </citation>
    <scope>IDENTIFICATION</scope>
    <source>
        <tissue evidence="9">Silk gland</tissue>
    </source>
</reference>
<dbReference type="SMART" id="SM00020">
    <property type="entry name" value="Tryp_SPc"/>
    <property type="match status" value="1"/>
</dbReference>